<evidence type="ECO:0000313" key="4">
    <source>
        <dbReference type="Proteomes" id="UP000298471"/>
    </source>
</evidence>
<dbReference type="Pfam" id="PF07786">
    <property type="entry name" value="HGSNAT_cat"/>
    <property type="match status" value="1"/>
</dbReference>
<dbReference type="EMBL" id="SRMB01000005">
    <property type="protein sequence ID" value="TGE23119.1"/>
    <property type="molecule type" value="Genomic_DNA"/>
</dbReference>
<comment type="caution">
    <text evidence="3">The sequence shown here is derived from an EMBL/GenBank/DDBJ whole genome shotgun (WGS) entry which is preliminary data.</text>
</comment>
<gene>
    <name evidence="3" type="ORF">E5K02_22470</name>
</gene>
<dbReference type="RefSeq" id="WP_135398170.1">
    <property type="nucleotide sequence ID" value="NZ_SRMB01000005.1"/>
</dbReference>
<dbReference type="PANTHER" id="PTHR31061">
    <property type="entry name" value="LD22376P"/>
    <property type="match status" value="1"/>
</dbReference>
<keyword evidence="1" id="KW-0812">Transmembrane</keyword>
<feature type="transmembrane region" description="Helical" evidence="1">
    <location>
        <begin position="69"/>
        <end position="86"/>
    </location>
</feature>
<feature type="transmembrane region" description="Helical" evidence="1">
    <location>
        <begin position="155"/>
        <end position="173"/>
    </location>
</feature>
<feature type="transmembrane region" description="Helical" evidence="1">
    <location>
        <begin position="214"/>
        <end position="235"/>
    </location>
</feature>
<organism evidence="3 4">
    <name type="scientific">Hymenobacter metallicola</name>
    <dbReference type="NCBI Taxonomy" id="2563114"/>
    <lineage>
        <taxon>Bacteria</taxon>
        <taxon>Pseudomonadati</taxon>
        <taxon>Bacteroidota</taxon>
        <taxon>Cytophagia</taxon>
        <taxon>Cytophagales</taxon>
        <taxon>Hymenobacteraceae</taxon>
        <taxon>Hymenobacter</taxon>
    </lineage>
</organism>
<evidence type="ECO:0000256" key="1">
    <source>
        <dbReference type="SAM" id="Phobius"/>
    </source>
</evidence>
<accession>A0A4Z0Q0Q0</accession>
<dbReference type="InterPro" id="IPR012429">
    <property type="entry name" value="HGSNAT_cat"/>
</dbReference>
<keyword evidence="4" id="KW-1185">Reference proteome</keyword>
<protein>
    <submittedName>
        <fullName evidence="3">DUF1624 domain-containing protein</fullName>
    </submittedName>
</protein>
<feature type="transmembrane region" description="Helical" evidence="1">
    <location>
        <begin position="128"/>
        <end position="148"/>
    </location>
</feature>
<feature type="transmembrane region" description="Helical" evidence="1">
    <location>
        <begin position="362"/>
        <end position="384"/>
    </location>
</feature>
<evidence type="ECO:0000313" key="3">
    <source>
        <dbReference type="EMBL" id="TGE23119.1"/>
    </source>
</evidence>
<proteinExistence type="predicted"/>
<feature type="transmembrane region" description="Helical" evidence="1">
    <location>
        <begin position="309"/>
        <end position="327"/>
    </location>
</feature>
<feature type="transmembrane region" description="Helical" evidence="1">
    <location>
        <begin position="106"/>
        <end position="122"/>
    </location>
</feature>
<evidence type="ECO:0000259" key="2">
    <source>
        <dbReference type="Pfam" id="PF07786"/>
    </source>
</evidence>
<feature type="domain" description="Heparan-alpha-glucosaminide N-acetyltransferase catalytic" evidence="2">
    <location>
        <begin position="25"/>
        <end position="165"/>
    </location>
</feature>
<name>A0A4Z0Q0Q0_9BACT</name>
<sequence>MSSSSPAVHPPAAPALPPTGTPPSRLVALDVFRGLTVMAMILVNNPGDWGHIYAPLAHAQWHGCTPTDLIFPFFLFIVGVSIVYALDSARRTAPHGPLLRRIARRAAVLFGLGLFGSLFLDWDLSTVRIPGVLARIALVFLGCGVLFVKTTWRQQAILLAVLLVGYNVLLQLVPVPGFGPANLEPATNLGAWLDRLLLGEAHLWKESKTWDPEGVLGTLPAVGTGIMGLLVGQGLRRTSLEAAGRVAWLFVAGGAALLLGLVWNSWFPINKSLWTSSYVLYTGGIATMSLAALYWLCDVQGYRRGIKPFVVFGVNAITVFFLSGLIARGLNRWQVTGAGGSPTGLKQWLYETLFVPVFPDPYLASLAGALACVLIWLGVLWVMYERRIIIKV</sequence>
<dbReference type="OrthoDB" id="9788724at2"/>
<dbReference type="AlphaFoldDB" id="A0A4Z0Q0Q0"/>
<feature type="transmembrane region" description="Helical" evidence="1">
    <location>
        <begin position="278"/>
        <end position="297"/>
    </location>
</feature>
<dbReference type="Proteomes" id="UP000298471">
    <property type="component" value="Unassembled WGS sequence"/>
</dbReference>
<dbReference type="PANTHER" id="PTHR31061:SF24">
    <property type="entry name" value="LD22376P"/>
    <property type="match status" value="1"/>
</dbReference>
<keyword evidence="1" id="KW-0472">Membrane</keyword>
<feature type="transmembrane region" description="Helical" evidence="1">
    <location>
        <begin position="247"/>
        <end position="266"/>
    </location>
</feature>
<keyword evidence="1" id="KW-1133">Transmembrane helix</keyword>
<reference evidence="3 4" key="1">
    <citation type="submission" date="2019-04" db="EMBL/GenBank/DDBJ databases">
        <authorList>
            <person name="Feng G."/>
            <person name="Zhang J."/>
            <person name="Zhu H."/>
        </authorList>
    </citation>
    <scope>NUCLEOTIDE SEQUENCE [LARGE SCALE GENOMIC DNA]</scope>
    <source>
        <strain evidence="3 4">9PBR-1</strain>
    </source>
</reference>